<dbReference type="EMBL" id="BPLR01019819">
    <property type="protein sequence ID" value="GIX72076.1"/>
    <property type="molecule type" value="Genomic_DNA"/>
</dbReference>
<comment type="caution">
    <text evidence="1">The sequence shown here is derived from an EMBL/GenBank/DDBJ whole genome shotgun (WGS) entry which is preliminary data.</text>
</comment>
<gene>
    <name evidence="1" type="ORF">CEXT_90471</name>
</gene>
<protein>
    <submittedName>
        <fullName evidence="1">Uncharacterized protein</fullName>
    </submittedName>
</protein>
<accession>A0AAV4MI68</accession>
<evidence type="ECO:0000313" key="2">
    <source>
        <dbReference type="Proteomes" id="UP001054945"/>
    </source>
</evidence>
<proteinExistence type="predicted"/>
<organism evidence="1 2">
    <name type="scientific">Caerostris extrusa</name>
    <name type="common">Bark spider</name>
    <name type="synonym">Caerostris bankana</name>
    <dbReference type="NCBI Taxonomy" id="172846"/>
    <lineage>
        <taxon>Eukaryota</taxon>
        <taxon>Metazoa</taxon>
        <taxon>Ecdysozoa</taxon>
        <taxon>Arthropoda</taxon>
        <taxon>Chelicerata</taxon>
        <taxon>Arachnida</taxon>
        <taxon>Araneae</taxon>
        <taxon>Araneomorphae</taxon>
        <taxon>Entelegynae</taxon>
        <taxon>Araneoidea</taxon>
        <taxon>Araneidae</taxon>
        <taxon>Caerostris</taxon>
    </lineage>
</organism>
<evidence type="ECO:0000313" key="1">
    <source>
        <dbReference type="EMBL" id="GIX72076.1"/>
    </source>
</evidence>
<dbReference type="Proteomes" id="UP001054945">
    <property type="component" value="Unassembled WGS sequence"/>
</dbReference>
<reference evidence="1 2" key="1">
    <citation type="submission" date="2021-06" db="EMBL/GenBank/DDBJ databases">
        <title>Caerostris extrusa draft genome.</title>
        <authorList>
            <person name="Kono N."/>
            <person name="Arakawa K."/>
        </authorList>
    </citation>
    <scope>NUCLEOTIDE SEQUENCE [LARGE SCALE GENOMIC DNA]</scope>
</reference>
<keyword evidence="2" id="KW-1185">Reference proteome</keyword>
<sequence>MCVAPPNKLLFPGRGVYLGRGLFLHRWELRDDTHFTRERQLLFPVPASRRCDIDAGCLSLNETLATCDTLTAHFVHLLLLNKNKQQAILKDKG</sequence>
<name>A0AAV4MI68_CAEEX</name>
<dbReference type="AlphaFoldDB" id="A0AAV4MI68"/>